<accession>A0A068WPB5</accession>
<dbReference type="PANTHER" id="PTHR12059">
    <property type="entry name" value="RIBOSOMAL PROTEIN L23-RELATED"/>
    <property type="match status" value="1"/>
</dbReference>
<dbReference type="InterPro" id="IPR013025">
    <property type="entry name" value="Ribosomal_uL23-like"/>
</dbReference>
<dbReference type="GO" id="GO:0003735">
    <property type="term" value="F:structural constituent of ribosome"/>
    <property type="evidence" value="ECO:0007669"/>
    <property type="project" value="InterPro"/>
</dbReference>
<reference evidence="7 8" key="1">
    <citation type="journal article" date="2013" name="Nature">
        <title>The genomes of four tapeworm species reveal adaptations to parasitism.</title>
        <authorList>
            <person name="Tsai I.J."/>
            <person name="Zarowiecki M."/>
            <person name="Holroyd N."/>
            <person name="Garciarrubio A."/>
            <person name="Sanchez-Flores A."/>
            <person name="Brooks K.L."/>
            <person name="Tracey A."/>
            <person name="Bobes R.J."/>
            <person name="Fragoso G."/>
            <person name="Sciutto E."/>
            <person name="Aslett M."/>
            <person name="Beasley H."/>
            <person name="Bennett H.M."/>
            <person name="Cai J."/>
            <person name="Camicia F."/>
            <person name="Clark R."/>
            <person name="Cucher M."/>
            <person name="De Silva N."/>
            <person name="Day T.A."/>
            <person name="Deplazes P."/>
            <person name="Estrada K."/>
            <person name="Fernandez C."/>
            <person name="Holland P.W."/>
            <person name="Hou J."/>
            <person name="Hu S."/>
            <person name="Huckvale T."/>
            <person name="Hung S.S."/>
            <person name="Kamenetzky L."/>
            <person name="Keane J.A."/>
            <person name="Kiss F."/>
            <person name="Koziol U."/>
            <person name="Lambert O."/>
            <person name="Liu K."/>
            <person name="Luo X."/>
            <person name="Luo Y."/>
            <person name="Macchiaroli N."/>
            <person name="Nichol S."/>
            <person name="Paps J."/>
            <person name="Parkinson J."/>
            <person name="Pouchkina-Stantcheva N."/>
            <person name="Riddiford N."/>
            <person name="Rosenzvit M."/>
            <person name="Salinas G."/>
            <person name="Wasmuth J.D."/>
            <person name="Zamanian M."/>
            <person name="Zheng Y."/>
            <person name="Cai X."/>
            <person name="Soberon X."/>
            <person name="Olson P.D."/>
            <person name="Laclette J.P."/>
            <person name="Brehm K."/>
            <person name="Berriman M."/>
            <person name="Garciarrubio A."/>
            <person name="Bobes R.J."/>
            <person name="Fragoso G."/>
            <person name="Sanchez-Flores A."/>
            <person name="Estrada K."/>
            <person name="Cevallos M.A."/>
            <person name="Morett E."/>
            <person name="Gonzalez V."/>
            <person name="Portillo T."/>
            <person name="Ochoa-Leyva A."/>
            <person name="Jose M.V."/>
            <person name="Sciutto E."/>
            <person name="Landa A."/>
            <person name="Jimenez L."/>
            <person name="Valdes V."/>
            <person name="Carrero J.C."/>
            <person name="Larralde C."/>
            <person name="Morales-Montor J."/>
            <person name="Limon-Lason J."/>
            <person name="Soberon X."/>
            <person name="Laclette J.P."/>
        </authorList>
    </citation>
    <scope>NUCLEOTIDE SEQUENCE [LARGE SCALE GENOMIC DNA]</scope>
</reference>
<evidence type="ECO:0000313" key="8">
    <source>
        <dbReference type="Proteomes" id="UP000492820"/>
    </source>
</evidence>
<dbReference type="EMBL" id="LK028585">
    <property type="protein sequence ID" value="CDS21964.1"/>
    <property type="molecule type" value="Genomic_DNA"/>
</dbReference>
<name>A0A068WPB5_ECHGR</name>
<feature type="compositionally biased region" description="Basic and acidic residues" evidence="6">
    <location>
        <begin position="206"/>
        <end position="216"/>
    </location>
</feature>
<evidence type="ECO:0000256" key="2">
    <source>
        <dbReference type="ARBA" id="ARBA00022980"/>
    </source>
</evidence>
<dbReference type="WBParaSite" id="EgrG_000070700">
    <property type="protein sequence ID" value="EgrG_000070700"/>
    <property type="gene ID" value="EgrG_000070700"/>
</dbReference>
<evidence type="ECO:0000256" key="1">
    <source>
        <dbReference type="ARBA" id="ARBA00006700"/>
    </source>
</evidence>
<evidence type="ECO:0000256" key="4">
    <source>
        <dbReference type="ARBA" id="ARBA00039977"/>
    </source>
</evidence>
<sequence>MSQNKTTQSGFALHFVLTNTNTCSLSELSGCYVARVVQSDMRPVIYFNPIAIPKTKHYVPLWNRHVVYPKFTPGDPQLRMFLPPFWMKMLYPGEKCPKRLVVFKVHPQMTKYDVKQYLEKIYKVPVIGVQLKMLYHDLHPLDTVEDPRRAVGAAFPHLLPREPERYEKVAYVHLALGYEFEFPDIFKDGKRPSEEISRLIDQAQVREDLQPAKEDKEDAVEAEQTRQKTKEMEEKTELKPSQPSSFVINRWFQS</sequence>
<proteinExistence type="inferred from homology"/>
<gene>
    <name evidence="9" type="primary">EGR_07573</name>
    <name evidence="7" type="ORF">EgrG_000070700</name>
</gene>
<dbReference type="PANTHER" id="PTHR12059:SF5">
    <property type="entry name" value="LARGE RIBOSOMAL SUBUNIT PROTEIN UL23M"/>
    <property type="match status" value="1"/>
</dbReference>
<reference evidence="9" key="3">
    <citation type="submission" date="2020-10" db="UniProtKB">
        <authorList>
            <consortium name="WormBaseParasite"/>
        </authorList>
    </citation>
    <scope>IDENTIFICATION</scope>
</reference>
<evidence type="ECO:0000256" key="6">
    <source>
        <dbReference type="SAM" id="MobiDB-lite"/>
    </source>
</evidence>
<evidence type="ECO:0000256" key="3">
    <source>
        <dbReference type="ARBA" id="ARBA00023274"/>
    </source>
</evidence>
<reference evidence="7" key="2">
    <citation type="submission" date="2014-06" db="EMBL/GenBank/DDBJ databases">
        <authorList>
            <person name="Aslett M."/>
        </authorList>
    </citation>
    <scope>NUCLEOTIDE SEQUENCE</scope>
</reference>
<dbReference type="GO" id="GO:0032543">
    <property type="term" value="P:mitochondrial translation"/>
    <property type="evidence" value="ECO:0007669"/>
    <property type="project" value="TreeGrafter"/>
</dbReference>
<evidence type="ECO:0000313" key="7">
    <source>
        <dbReference type="EMBL" id="CDS21964.1"/>
    </source>
</evidence>
<organism evidence="7">
    <name type="scientific">Echinococcus granulosus</name>
    <name type="common">Hydatid tapeworm</name>
    <dbReference type="NCBI Taxonomy" id="6210"/>
    <lineage>
        <taxon>Eukaryota</taxon>
        <taxon>Metazoa</taxon>
        <taxon>Spiralia</taxon>
        <taxon>Lophotrochozoa</taxon>
        <taxon>Platyhelminthes</taxon>
        <taxon>Cestoda</taxon>
        <taxon>Eucestoda</taxon>
        <taxon>Cyclophyllidea</taxon>
        <taxon>Taeniidae</taxon>
        <taxon>Echinococcus</taxon>
        <taxon>Echinococcus granulosus group</taxon>
    </lineage>
</organism>
<dbReference type="InterPro" id="IPR012678">
    <property type="entry name" value="Ribosomal_uL23/eL15/eS24_sf"/>
</dbReference>
<dbReference type="Proteomes" id="UP000492820">
    <property type="component" value="Unassembled WGS sequence"/>
</dbReference>
<evidence type="ECO:0000313" key="9">
    <source>
        <dbReference type="WBParaSite" id="EgrG_000070700"/>
    </source>
</evidence>
<feature type="compositionally biased region" description="Basic and acidic residues" evidence="6">
    <location>
        <begin position="223"/>
        <end position="238"/>
    </location>
</feature>
<evidence type="ECO:0000256" key="5">
    <source>
        <dbReference type="ARBA" id="ARBA00041375"/>
    </source>
</evidence>
<dbReference type="InterPro" id="IPR012677">
    <property type="entry name" value="Nucleotide-bd_a/b_plait_sf"/>
</dbReference>
<dbReference type="SUPFAM" id="SSF54189">
    <property type="entry name" value="Ribosomal proteins S24e, L23 and L15e"/>
    <property type="match status" value="1"/>
</dbReference>
<protein>
    <recommendedName>
        <fullName evidence="4">Large ribosomal subunit protein uL23m</fullName>
    </recommendedName>
    <alternativeName>
        <fullName evidence="5">39S ribosomal protein L23, mitochondrial</fullName>
    </alternativeName>
</protein>
<feature type="region of interest" description="Disordered" evidence="6">
    <location>
        <begin position="206"/>
        <end position="244"/>
    </location>
</feature>
<dbReference type="GO" id="GO:0005762">
    <property type="term" value="C:mitochondrial large ribosomal subunit"/>
    <property type="evidence" value="ECO:0007669"/>
    <property type="project" value="TreeGrafter"/>
</dbReference>
<comment type="similarity">
    <text evidence="1">Belongs to the universal ribosomal protein uL23 family.</text>
</comment>
<dbReference type="OrthoDB" id="275582at2759"/>
<dbReference type="Gene3D" id="3.30.70.330">
    <property type="match status" value="1"/>
</dbReference>
<keyword evidence="3" id="KW-0687">Ribonucleoprotein</keyword>
<dbReference type="AlphaFoldDB" id="A0A068WPB5"/>
<keyword evidence="2 7" id="KW-0689">Ribosomal protein</keyword>